<reference evidence="4" key="1">
    <citation type="journal article" date="2020" name="mSystems">
        <title>Genome- and Community-Level Interaction Insights into Carbon Utilization and Element Cycling Functions of Hydrothermarchaeota in Hydrothermal Sediment.</title>
        <authorList>
            <person name="Zhou Z."/>
            <person name="Liu Y."/>
            <person name="Xu W."/>
            <person name="Pan J."/>
            <person name="Luo Z.H."/>
            <person name="Li M."/>
        </authorList>
    </citation>
    <scope>NUCLEOTIDE SEQUENCE [LARGE SCALE GENOMIC DNA]</scope>
    <source>
        <strain evidence="4">SpSt-1088</strain>
    </source>
</reference>
<gene>
    <name evidence="4" type="ORF">ENM46_04675</name>
</gene>
<proteinExistence type="predicted"/>
<evidence type="ECO:0000313" key="4">
    <source>
        <dbReference type="EMBL" id="HHR34220.1"/>
    </source>
</evidence>
<keyword evidence="2 4" id="KW-0808">Transferase</keyword>
<dbReference type="GO" id="GO:0008757">
    <property type="term" value="F:S-adenosylmethionine-dependent methyltransferase activity"/>
    <property type="evidence" value="ECO:0007669"/>
    <property type="project" value="InterPro"/>
</dbReference>
<keyword evidence="1 4" id="KW-0489">Methyltransferase</keyword>
<evidence type="ECO:0000259" key="3">
    <source>
        <dbReference type="Pfam" id="PF05175"/>
    </source>
</evidence>
<sequence>MLRKVEPTRNRCRKNRRCEQLTNNKNNKKDNEGVNFEHYYTEEPQSVLKIKEVEFELKNGHIYKFKTPSGVYSFGKIDKATQILIENCKTVDGKVLDIGCGYGVIGITLKKEFPTVQIYMSDINKRAVEFAKINAKDNNIDADIRQGSLYEPWDDMKFDHIISNPPIVAGKEVWMKLIEGAFEHLEDGGTLQLVAYHNKGGERIRNYMKEIFGNAEDIWKEGGIRIYLSIKNKGDST</sequence>
<comment type="caution">
    <text evidence="4">The sequence shown here is derived from an EMBL/GenBank/DDBJ whole genome shotgun (WGS) entry which is preliminary data.</text>
</comment>
<evidence type="ECO:0000256" key="2">
    <source>
        <dbReference type="ARBA" id="ARBA00022679"/>
    </source>
</evidence>
<feature type="domain" description="Methyltransferase small" evidence="3">
    <location>
        <begin position="63"/>
        <end position="227"/>
    </location>
</feature>
<protein>
    <submittedName>
        <fullName evidence="4">Class I SAM-dependent methyltransferase</fullName>
    </submittedName>
</protein>
<dbReference type="Pfam" id="PF05175">
    <property type="entry name" value="MTS"/>
    <property type="match status" value="1"/>
</dbReference>
<name>A0A7C5U4Q6_9BACT</name>
<dbReference type="InterPro" id="IPR029063">
    <property type="entry name" value="SAM-dependent_MTases_sf"/>
</dbReference>
<dbReference type="CDD" id="cd02440">
    <property type="entry name" value="AdoMet_MTases"/>
    <property type="match status" value="1"/>
</dbReference>
<dbReference type="GO" id="GO:0032259">
    <property type="term" value="P:methylation"/>
    <property type="evidence" value="ECO:0007669"/>
    <property type="project" value="UniProtKB-KW"/>
</dbReference>
<dbReference type="InterPro" id="IPR046977">
    <property type="entry name" value="RsmC/RlmG"/>
</dbReference>
<dbReference type="SUPFAM" id="SSF53335">
    <property type="entry name" value="S-adenosyl-L-methionine-dependent methyltransferases"/>
    <property type="match status" value="1"/>
</dbReference>
<dbReference type="Gene3D" id="3.40.50.150">
    <property type="entry name" value="Vaccinia Virus protein VP39"/>
    <property type="match status" value="1"/>
</dbReference>
<dbReference type="EMBL" id="DRXW01000283">
    <property type="protein sequence ID" value="HHR34220.1"/>
    <property type="molecule type" value="Genomic_DNA"/>
</dbReference>
<organism evidence="4">
    <name type="scientific">Fervidobacterium nodosum</name>
    <dbReference type="NCBI Taxonomy" id="2424"/>
    <lineage>
        <taxon>Bacteria</taxon>
        <taxon>Thermotogati</taxon>
        <taxon>Thermotogota</taxon>
        <taxon>Thermotogae</taxon>
        <taxon>Thermotogales</taxon>
        <taxon>Fervidobacteriaceae</taxon>
        <taxon>Fervidobacterium</taxon>
    </lineage>
</organism>
<dbReference type="InterPro" id="IPR007848">
    <property type="entry name" value="Small_mtfrase_dom"/>
</dbReference>
<dbReference type="AlphaFoldDB" id="A0A7C5U4Q6"/>
<dbReference type="PANTHER" id="PTHR47816:SF4">
    <property type="entry name" value="RIBOSOMAL RNA SMALL SUBUNIT METHYLTRANSFERASE C"/>
    <property type="match status" value="1"/>
</dbReference>
<accession>A0A7C5U4Q6</accession>
<evidence type="ECO:0000256" key="1">
    <source>
        <dbReference type="ARBA" id="ARBA00022603"/>
    </source>
</evidence>
<dbReference type="PANTHER" id="PTHR47816">
    <property type="entry name" value="RIBOSOMAL RNA SMALL SUBUNIT METHYLTRANSFERASE C"/>
    <property type="match status" value="1"/>
</dbReference>